<dbReference type="InterPro" id="IPR046824">
    <property type="entry name" value="Mss51-like_C"/>
</dbReference>
<dbReference type="GO" id="GO:0008270">
    <property type="term" value="F:zinc ion binding"/>
    <property type="evidence" value="ECO:0007669"/>
    <property type="project" value="UniProtKB-KW"/>
</dbReference>
<dbReference type="PANTHER" id="PTHR28069">
    <property type="entry name" value="GH20023P"/>
    <property type="match status" value="1"/>
</dbReference>
<evidence type="ECO:0000256" key="1">
    <source>
        <dbReference type="ARBA" id="ARBA00022723"/>
    </source>
</evidence>
<dbReference type="PROSITE" id="PS01360">
    <property type="entry name" value="ZF_MYND_1"/>
    <property type="match status" value="1"/>
</dbReference>
<dbReference type="AlphaFoldDB" id="W8BYJ8"/>
<reference evidence="7" key="1">
    <citation type="submission" date="2013-07" db="EMBL/GenBank/DDBJ databases">
        <authorList>
            <person name="Geib S."/>
        </authorList>
    </citation>
    <scope>NUCLEOTIDE SEQUENCE</scope>
</reference>
<evidence type="ECO:0000313" key="6">
    <source>
        <dbReference type="EMBL" id="CAD6997943.1"/>
    </source>
</evidence>
<feature type="domain" description="MYND-type" evidence="5">
    <location>
        <begin position="16"/>
        <end position="70"/>
    </location>
</feature>
<dbReference type="SUPFAM" id="SSF144232">
    <property type="entry name" value="HIT/MYND zinc finger-like"/>
    <property type="match status" value="2"/>
</dbReference>
<proteinExistence type="evidence at transcript level"/>
<evidence type="ECO:0000256" key="2">
    <source>
        <dbReference type="ARBA" id="ARBA00022771"/>
    </source>
</evidence>
<keyword evidence="3" id="KW-0862">Zinc</keyword>
<dbReference type="InterPro" id="IPR002893">
    <property type="entry name" value="Znf_MYND"/>
</dbReference>
<accession>W8BYJ8</accession>
<dbReference type="Proteomes" id="UP000606786">
    <property type="component" value="Unassembled WGS sequence"/>
</dbReference>
<keyword evidence="2 4" id="KW-0863">Zinc-finger</keyword>
<evidence type="ECO:0000313" key="7">
    <source>
        <dbReference type="EMBL" id="JAC01714.1"/>
    </source>
</evidence>
<dbReference type="Pfam" id="PF20179">
    <property type="entry name" value="MSS51_C"/>
    <property type="match status" value="1"/>
</dbReference>
<keyword evidence="8" id="KW-1185">Reference proteome</keyword>
<sequence>MSFATPTYELCTSRFCNICLFFETEKRKKGFKPTETLPADKLQFCANCRLVVYCSKEHQRFDWPIHREFCRTVAKIMKGLGVKHPLQISGQPFDTITLERNIIQLKYLLRVAMKRPLQSHEEELTSFPAYCEICYKFDKLQICNVCMAVSYCSPEHKALDKQRHNNFCAKLKLYYCPYKCQLQLPIQTLIGDLDKPVRNMVETDLLGAFQEMTSKNLPLDPTASMEAYHLFAGVCDFSCVGTICFALQFTKMNEYTPKKFVIFIVGATTEQDISFKPIHTKWFFLQYPQIKNLELYFIGPEVVGSDKNFSISCQGVERTVTCKSFCMLFQDFLKKYIIRPQLIVAFNCGFSANDGITKEGKIMTNKFAGVPGDGFPKIDPWVDGISQIIHSYGTPIIFTSYTRLEATLDYGALLNIATADCLTTNVKRLFDIRHNPYRDIRPFRNWQETFEDTIFYRNNYVQAVITHATRK</sequence>
<dbReference type="OrthoDB" id="5282002at2759"/>
<dbReference type="Gene3D" id="6.10.140.2220">
    <property type="match status" value="2"/>
</dbReference>
<dbReference type="EMBL" id="GAMC01004842">
    <property type="protein sequence ID" value="JAC01714.1"/>
    <property type="molecule type" value="mRNA"/>
</dbReference>
<organism evidence="7">
    <name type="scientific">Ceratitis capitata</name>
    <name type="common">Mediterranean fruit fly</name>
    <name type="synonym">Tephritis capitata</name>
    <dbReference type="NCBI Taxonomy" id="7213"/>
    <lineage>
        <taxon>Eukaryota</taxon>
        <taxon>Metazoa</taxon>
        <taxon>Ecdysozoa</taxon>
        <taxon>Arthropoda</taxon>
        <taxon>Hexapoda</taxon>
        <taxon>Insecta</taxon>
        <taxon>Pterygota</taxon>
        <taxon>Neoptera</taxon>
        <taxon>Endopterygota</taxon>
        <taxon>Diptera</taxon>
        <taxon>Brachycera</taxon>
        <taxon>Muscomorpha</taxon>
        <taxon>Tephritoidea</taxon>
        <taxon>Tephritidae</taxon>
        <taxon>Ceratitis</taxon>
        <taxon>Ceratitis</taxon>
    </lineage>
</organism>
<dbReference type="EMBL" id="CAJHJT010000012">
    <property type="protein sequence ID" value="CAD6997943.1"/>
    <property type="molecule type" value="Genomic_DNA"/>
</dbReference>
<dbReference type="PROSITE" id="PS50865">
    <property type="entry name" value="ZF_MYND_2"/>
    <property type="match status" value="1"/>
</dbReference>
<dbReference type="Pfam" id="PF01753">
    <property type="entry name" value="zf-MYND"/>
    <property type="match status" value="2"/>
</dbReference>
<evidence type="ECO:0000256" key="4">
    <source>
        <dbReference type="PROSITE-ProRule" id="PRU00134"/>
    </source>
</evidence>
<reference evidence="6" key="3">
    <citation type="submission" date="2020-11" db="EMBL/GenBank/DDBJ databases">
        <authorList>
            <person name="Whitehead M."/>
        </authorList>
    </citation>
    <scope>NUCLEOTIDE SEQUENCE</scope>
    <source>
        <strain evidence="6">EGII</strain>
    </source>
</reference>
<gene>
    <name evidence="6" type="ORF">CCAP1982_LOCUS6560</name>
</gene>
<dbReference type="PANTHER" id="PTHR28069:SF2">
    <property type="entry name" value="GH20023P"/>
    <property type="match status" value="1"/>
</dbReference>
<keyword evidence="1" id="KW-0479">Metal-binding</keyword>
<evidence type="ECO:0000256" key="3">
    <source>
        <dbReference type="ARBA" id="ARBA00022833"/>
    </source>
</evidence>
<reference evidence="7" key="2">
    <citation type="journal article" date="2014" name="BMC Genomics">
        <title>A genomic perspective to assessing quality of mass-reared SIT flies used in Mediterranean fruit fly (Ceratitis capitata) eradication in California.</title>
        <authorList>
            <person name="Calla B."/>
            <person name="Hall B."/>
            <person name="Hou S."/>
            <person name="Geib S.M."/>
        </authorList>
    </citation>
    <scope>NUCLEOTIDE SEQUENCE</scope>
</reference>
<evidence type="ECO:0000313" key="8">
    <source>
        <dbReference type="Proteomes" id="UP000606786"/>
    </source>
</evidence>
<evidence type="ECO:0000259" key="5">
    <source>
        <dbReference type="PROSITE" id="PS50865"/>
    </source>
</evidence>
<protein>
    <submittedName>
        <fullName evidence="6">(Mediterranean fruit fly) hypothetical protein</fullName>
    </submittedName>
</protein>
<name>W8BYJ8_CERCA</name>